<feature type="compositionally biased region" description="Polar residues" evidence="1">
    <location>
        <begin position="138"/>
        <end position="147"/>
    </location>
</feature>
<evidence type="ECO:0000313" key="3">
    <source>
        <dbReference type="EMBL" id="KAJ7691726.1"/>
    </source>
</evidence>
<feature type="transmembrane region" description="Helical" evidence="2">
    <location>
        <begin position="153"/>
        <end position="174"/>
    </location>
</feature>
<gene>
    <name evidence="3" type="ORF">B0H17DRAFT_1062462</name>
</gene>
<dbReference type="AlphaFoldDB" id="A0AAD7GK48"/>
<organism evidence="3 4">
    <name type="scientific">Mycena rosella</name>
    <name type="common">Pink bonnet</name>
    <name type="synonym">Agaricus rosellus</name>
    <dbReference type="NCBI Taxonomy" id="1033263"/>
    <lineage>
        <taxon>Eukaryota</taxon>
        <taxon>Fungi</taxon>
        <taxon>Dikarya</taxon>
        <taxon>Basidiomycota</taxon>
        <taxon>Agaricomycotina</taxon>
        <taxon>Agaricomycetes</taxon>
        <taxon>Agaricomycetidae</taxon>
        <taxon>Agaricales</taxon>
        <taxon>Marasmiineae</taxon>
        <taxon>Mycenaceae</taxon>
        <taxon>Mycena</taxon>
    </lineage>
</organism>
<protein>
    <submittedName>
        <fullName evidence="3">Uncharacterized protein</fullName>
    </submittedName>
</protein>
<keyword evidence="2" id="KW-1133">Transmembrane helix</keyword>
<feature type="region of interest" description="Disordered" evidence="1">
    <location>
        <begin position="101"/>
        <end position="147"/>
    </location>
</feature>
<proteinExistence type="predicted"/>
<comment type="caution">
    <text evidence="3">The sequence shown here is derived from an EMBL/GenBank/DDBJ whole genome shotgun (WGS) entry which is preliminary data.</text>
</comment>
<keyword evidence="2" id="KW-0812">Transmembrane</keyword>
<dbReference type="Proteomes" id="UP001221757">
    <property type="component" value="Unassembled WGS sequence"/>
</dbReference>
<name>A0AAD7GK48_MYCRO</name>
<evidence type="ECO:0000256" key="2">
    <source>
        <dbReference type="SAM" id="Phobius"/>
    </source>
</evidence>
<keyword evidence="2" id="KW-0472">Membrane</keyword>
<dbReference type="EMBL" id="JARKIE010000056">
    <property type="protein sequence ID" value="KAJ7691726.1"/>
    <property type="molecule type" value="Genomic_DNA"/>
</dbReference>
<evidence type="ECO:0000256" key="1">
    <source>
        <dbReference type="SAM" id="MobiDB-lite"/>
    </source>
</evidence>
<accession>A0AAD7GK48</accession>
<evidence type="ECO:0000313" key="4">
    <source>
        <dbReference type="Proteomes" id="UP001221757"/>
    </source>
</evidence>
<reference evidence="3" key="1">
    <citation type="submission" date="2023-03" db="EMBL/GenBank/DDBJ databases">
        <title>Massive genome expansion in bonnet fungi (Mycena s.s.) driven by repeated elements and novel gene families across ecological guilds.</title>
        <authorList>
            <consortium name="Lawrence Berkeley National Laboratory"/>
            <person name="Harder C.B."/>
            <person name="Miyauchi S."/>
            <person name="Viragh M."/>
            <person name="Kuo A."/>
            <person name="Thoen E."/>
            <person name="Andreopoulos B."/>
            <person name="Lu D."/>
            <person name="Skrede I."/>
            <person name="Drula E."/>
            <person name="Henrissat B."/>
            <person name="Morin E."/>
            <person name="Kohler A."/>
            <person name="Barry K."/>
            <person name="LaButti K."/>
            <person name="Morin E."/>
            <person name="Salamov A."/>
            <person name="Lipzen A."/>
            <person name="Mereny Z."/>
            <person name="Hegedus B."/>
            <person name="Baldrian P."/>
            <person name="Stursova M."/>
            <person name="Weitz H."/>
            <person name="Taylor A."/>
            <person name="Grigoriev I.V."/>
            <person name="Nagy L.G."/>
            <person name="Martin F."/>
            <person name="Kauserud H."/>
        </authorList>
    </citation>
    <scope>NUCLEOTIDE SEQUENCE</scope>
    <source>
        <strain evidence="3">CBHHK067</strain>
    </source>
</reference>
<sequence length="187" mass="19210">MTASGTNPGAYYGSYNFLGTGIYGNLQSTNIWFTITVDEDETTFGSSEDSDSVAVPPNCTYGWSKMGLSGTDHLLEIMVKGANSATDPSYLGIESFVGSSGEPSEPALPTGLPVSNVSIGTSSAPSPTSTVPNPSASGSTESGHQGLSATDTITIVTSIIGGIAGVIAIIGGVYQCRKWQQGRRKSK</sequence>
<keyword evidence="4" id="KW-1185">Reference proteome</keyword>
<feature type="compositionally biased region" description="Low complexity" evidence="1">
    <location>
        <begin position="121"/>
        <end position="137"/>
    </location>
</feature>